<dbReference type="PANTHER" id="PTHR43048:SF3">
    <property type="entry name" value="METHYLMALONYL-COA EPIMERASE, MITOCHONDRIAL"/>
    <property type="match status" value="1"/>
</dbReference>
<evidence type="ECO:0000313" key="4">
    <source>
        <dbReference type="Proteomes" id="UP000177876"/>
    </source>
</evidence>
<dbReference type="InterPro" id="IPR037523">
    <property type="entry name" value="VOC_core"/>
</dbReference>
<organism evidence="3 4">
    <name type="scientific">Candidatus Solincola sediminis</name>
    <dbReference type="NCBI Taxonomy" id="1797199"/>
    <lineage>
        <taxon>Bacteria</taxon>
        <taxon>Bacillati</taxon>
        <taxon>Actinomycetota</taxon>
        <taxon>Candidatus Geothermincolia</taxon>
        <taxon>Candidatus Geothermincolales</taxon>
        <taxon>Candidatus Geothermincolaceae</taxon>
        <taxon>Candidatus Solincola</taxon>
    </lineage>
</organism>
<dbReference type="GO" id="GO:0046872">
    <property type="term" value="F:metal ion binding"/>
    <property type="evidence" value="ECO:0007669"/>
    <property type="project" value="UniProtKB-KW"/>
</dbReference>
<keyword evidence="1" id="KW-0479">Metal-binding</keyword>
<accession>A0A1F2WFC8</accession>
<reference evidence="3 4" key="1">
    <citation type="journal article" date="2016" name="Nat. Commun.">
        <title>Thousands of microbial genomes shed light on interconnected biogeochemical processes in an aquifer system.</title>
        <authorList>
            <person name="Anantharaman K."/>
            <person name="Brown C.T."/>
            <person name="Hug L.A."/>
            <person name="Sharon I."/>
            <person name="Castelle C.J."/>
            <person name="Probst A.J."/>
            <person name="Thomas B.C."/>
            <person name="Singh A."/>
            <person name="Wilkins M.J."/>
            <person name="Karaoz U."/>
            <person name="Brodie E.L."/>
            <person name="Williams K.H."/>
            <person name="Hubbard S.S."/>
            <person name="Banfield J.F."/>
        </authorList>
    </citation>
    <scope>NUCLEOTIDE SEQUENCE [LARGE SCALE GENOMIC DNA]</scope>
</reference>
<dbReference type="PROSITE" id="PS51819">
    <property type="entry name" value="VOC"/>
    <property type="match status" value="1"/>
</dbReference>
<dbReference type="PANTHER" id="PTHR43048">
    <property type="entry name" value="METHYLMALONYL-COA EPIMERASE"/>
    <property type="match status" value="1"/>
</dbReference>
<evidence type="ECO:0000256" key="1">
    <source>
        <dbReference type="ARBA" id="ARBA00022723"/>
    </source>
</evidence>
<dbReference type="GO" id="GO:0004493">
    <property type="term" value="F:methylmalonyl-CoA epimerase activity"/>
    <property type="evidence" value="ECO:0007669"/>
    <property type="project" value="TreeGrafter"/>
</dbReference>
<dbReference type="AlphaFoldDB" id="A0A1F2WFC8"/>
<name>A0A1F2WFC8_9ACTN</name>
<feature type="domain" description="VOC" evidence="2">
    <location>
        <begin position="6"/>
        <end position="142"/>
    </location>
</feature>
<dbReference type="Proteomes" id="UP000177876">
    <property type="component" value="Unassembled WGS sequence"/>
</dbReference>
<dbReference type="EMBL" id="MELK01000053">
    <property type="protein sequence ID" value="OFW55531.1"/>
    <property type="molecule type" value="Genomic_DNA"/>
</dbReference>
<comment type="caution">
    <text evidence="3">The sequence shown here is derived from an EMBL/GenBank/DDBJ whole genome shotgun (WGS) entry which is preliminary data.</text>
</comment>
<dbReference type="GO" id="GO:0046491">
    <property type="term" value="P:L-methylmalonyl-CoA metabolic process"/>
    <property type="evidence" value="ECO:0007669"/>
    <property type="project" value="TreeGrafter"/>
</dbReference>
<evidence type="ECO:0000259" key="2">
    <source>
        <dbReference type="PROSITE" id="PS51819"/>
    </source>
</evidence>
<evidence type="ECO:0000313" key="3">
    <source>
        <dbReference type="EMBL" id="OFW55531.1"/>
    </source>
</evidence>
<proteinExistence type="predicted"/>
<dbReference type="InterPro" id="IPR029068">
    <property type="entry name" value="Glyas_Bleomycin-R_OHBP_Dase"/>
</dbReference>
<sequence length="143" mass="16453">MDLVEKLDHVAFAVKDKAAAARFLTSVFGAREVMDMEWEGFRFASYLCGSGSMLELIYSPEPDHFINRFIDRHGEGVHHLTFKVRDINEMIQHLKGHGLNPLGVETSNELWKECYLHPREAMGSVIQFAEFPEEEWVKIWGGK</sequence>
<dbReference type="Pfam" id="PF13669">
    <property type="entry name" value="Glyoxalase_4"/>
    <property type="match status" value="1"/>
</dbReference>
<dbReference type="Gene3D" id="3.10.180.10">
    <property type="entry name" value="2,3-Dihydroxybiphenyl 1,2-Dioxygenase, domain 1"/>
    <property type="match status" value="1"/>
</dbReference>
<dbReference type="STRING" id="1797197.A2Y75_09460"/>
<dbReference type="InterPro" id="IPR051785">
    <property type="entry name" value="MMCE/EMCE_epimerase"/>
</dbReference>
<gene>
    <name evidence="3" type="ORF">A2Y75_09460</name>
</gene>
<protein>
    <recommendedName>
        <fullName evidence="2">VOC domain-containing protein</fullName>
    </recommendedName>
</protein>
<dbReference type="SUPFAM" id="SSF54593">
    <property type="entry name" value="Glyoxalase/Bleomycin resistance protein/Dihydroxybiphenyl dioxygenase"/>
    <property type="match status" value="1"/>
</dbReference>